<dbReference type="OrthoDB" id="4151590at2759"/>
<evidence type="ECO:0000256" key="2">
    <source>
        <dbReference type="SAM" id="SignalP"/>
    </source>
</evidence>
<sequence>MKLTTYTVATILAYALAQAGALPSPQDAGTVASDTPAASTEEPMYYADEADLDKRDGPVQHKNWQIDGKARPFVGHNWKGMNQGNHGPMPDDDDLTPYLDHPDPTVAAMASIVRRAPEPGFTKINGINYIQAPKSHWWESQSNGDGLNPVVGGNPNIRSYFNVKEEVRLPKGLGKRGAAEDGHRGGPPAGFGHAMGGQGQGQGGHDGPPAGFGKGDGQGQHAGGPPGGIEHGQGGQPWKNHGGEGFRGHGPMADEE</sequence>
<feature type="signal peptide" evidence="2">
    <location>
        <begin position="1"/>
        <end position="21"/>
    </location>
</feature>
<evidence type="ECO:0000256" key="1">
    <source>
        <dbReference type="SAM" id="MobiDB-lite"/>
    </source>
</evidence>
<feature type="chain" id="PRO_5004933625" evidence="2">
    <location>
        <begin position="22"/>
        <end position="256"/>
    </location>
</feature>
<dbReference type="Proteomes" id="UP000019473">
    <property type="component" value="Unassembled WGS sequence"/>
</dbReference>
<comment type="caution">
    <text evidence="3">The sequence shown here is derived from an EMBL/GenBank/DDBJ whole genome shotgun (WGS) entry which is preliminary data.</text>
</comment>
<keyword evidence="4" id="KW-1185">Reference proteome</keyword>
<feature type="compositionally biased region" description="Gly residues" evidence="1">
    <location>
        <begin position="185"/>
        <end position="235"/>
    </location>
</feature>
<gene>
    <name evidence="3" type="ORF">A1O7_01183</name>
</gene>
<organism evidence="3 4">
    <name type="scientific">Cladophialophora yegresii CBS 114405</name>
    <dbReference type="NCBI Taxonomy" id="1182544"/>
    <lineage>
        <taxon>Eukaryota</taxon>
        <taxon>Fungi</taxon>
        <taxon>Dikarya</taxon>
        <taxon>Ascomycota</taxon>
        <taxon>Pezizomycotina</taxon>
        <taxon>Eurotiomycetes</taxon>
        <taxon>Chaetothyriomycetidae</taxon>
        <taxon>Chaetothyriales</taxon>
        <taxon>Herpotrichiellaceae</taxon>
        <taxon>Cladophialophora</taxon>
    </lineage>
</organism>
<name>W9WIR4_9EURO</name>
<dbReference type="HOGENOM" id="CLU_1057820_0_0_1"/>
<dbReference type="AlphaFoldDB" id="W9WIR4"/>
<evidence type="ECO:0000313" key="3">
    <source>
        <dbReference type="EMBL" id="EXJ64845.1"/>
    </source>
</evidence>
<reference evidence="3 4" key="1">
    <citation type="submission" date="2013-03" db="EMBL/GenBank/DDBJ databases">
        <title>The Genome Sequence of Cladophialophora yegresii CBS 114405.</title>
        <authorList>
            <consortium name="The Broad Institute Genomics Platform"/>
            <person name="Cuomo C."/>
            <person name="de Hoog S."/>
            <person name="Gorbushina A."/>
            <person name="Walker B."/>
            <person name="Young S.K."/>
            <person name="Zeng Q."/>
            <person name="Gargeya S."/>
            <person name="Fitzgerald M."/>
            <person name="Haas B."/>
            <person name="Abouelleil A."/>
            <person name="Allen A.W."/>
            <person name="Alvarado L."/>
            <person name="Arachchi H.M."/>
            <person name="Berlin A.M."/>
            <person name="Chapman S.B."/>
            <person name="Gainer-Dewar J."/>
            <person name="Goldberg J."/>
            <person name="Griggs A."/>
            <person name="Gujja S."/>
            <person name="Hansen M."/>
            <person name="Howarth C."/>
            <person name="Imamovic A."/>
            <person name="Ireland A."/>
            <person name="Larimer J."/>
            <person name="McCowan C."/>
            <person name="Murphy C."/>
            <person name="Pearson M."/>
            <person name="Poon T.W."/>
            <person name="Priest M."/>
            <person name="Roberts A."/>
            <person name="Saif S."/>
            <person name="Shea T."/>
            <person name="Sisk P."/>
            <person name="Sykes S."/>
            <person name="Wortman J."/>
            <person name="Nusbaum C."/>
            <person name="Birren B."/>
        </authorList>
    </citation>
    <scope>NUCLEOTIDE SEQUENCE [LARGE SCALE GENOMIC DNA]</scope>
    <source>
        <strain evidence="3 4">CBS 114405</strain>
    </source>
</reference>
<accession>W9WIR4</accession>
<keyword evidence="2" id="KW-0732">Signal</keyword>
<protein>
    <submittedName>
        <fullName evidence="3">Uncharacterized protein</fullName>
    </submittedName>
</protein>
<dbReference type="EMBL" id="AMGW01000001">
    <property type="protein sequence ID" value="EXJ64845.1"/>
    <property type="molecule type" value="Genomic_DNA"/>
</dbReference>
<dbReference type="RefSeq" id="XP_007753412.1">
    <property type="nucleotide sequence ID" value="XM_007755222.1"/>
</dbReference>
<proteinExistence type="predicted"/>
<dbReference type="VEuPathDB" id="FungiDB:A1O7_01183"/>
<evidence type="ECO:0000313" key="4">
    <source>
        <dbReference type="Proteomes" id="UP000019473"/>
    </source>
</evidence>
<feature type="region of interest" description="Disordered" evidence="1">
    <location>
        <begin position="173"/>
        <end position="256"/>
    </location>
</feature>
<dbReference type="GeneID" id="19175797"/>